<name>W9YH13_9EURO</name>
<dbReference type="Proteomes" id="UP000019484">
    <property type="component" value="Unassembled WGS sequence"/>
</dbReference>
<dbReference type="InterPro" id="IPR036412">
    <property type="entry name" value="HAD-like_sf"/>
</dbReference>
<dbReference type="GO" id="GO:0016791">
    <property type="term" value="F:phosphatase activity"/>
    <property type="evidence" value="ECO:0007669"/>
    <property type="project" value="UniProtKB-ARBA"/>
</dbReference>
<dbReference type="AlphaFoldDB" id="W9YH13"/>
<keyword evidence="4" id="KW-1185">Reference proteome</keyword>
<dbReference type="Pfam" id="PF00702">
    <property type="entry name" value="Hydrolase"/>
    <property type="match status" value="1"/>
</dbReference>
<dbReference type="RefSeq" id="XP_007726695.1">
    <property type="nucleotide sequence ID" value="XM_007728505.1"/>
</dbReference>
<accession>W9YH13</accession>
<keyword evidence="2" id="KW-0732">Signal</keyword>
<dbReference type="InterPro" id="IPR006439">
    <property type="entry name" value="HAD-SF_hydro_IA"/>
</dbReference>
<evidence type="ECO:0000313" key="3">
    <source>
        <dbReference type="EMBL" id="EXJ81574.1"/>
    </source>
</evidence>
<dbReference type="GeneID" id="19162494"/>
<sequence length="209" mass="22750">MAHGHPKVVLFDLLTALLDSWTLWNQAAGSEEAGRRWRAKYLQLTYQCGTYQPYEDLVQQASDAVGLPRSAPETLLARWDELKPWPEAPGVLRKLQSQAVKIGVVTNCSTELGRRAAATCGVTFDVVVTAEEIGFYKPRIETYTAALRVLGVEAGDVLFVAGSSADVPGASAAGMQVVWHNRVQLAPLPGTTSPLREGRTLEEALQDFI</sequence>
<evidence type="ECO:0000256" key="1">
    <source>
        <dbReference type="ARBA" id="ARBA00022801"/>
    </source>
</evidence>
<dbReference type="PANTHER" id="PTHR43316:SF3">
    <property type="entry name" value="HALOACID DEHALOGENASE, TYPE II (AFU_ORTHOLOGUE AFUA_2G07750)-RELATED"/>
    <property type="match status" value="1"/>
</dbReference>
<dbReference type="SUPFAM" id="SSF56784">
    <property type="entry name" value="HAD-like"/>
    <property type="match status" value="1"/>
</dbReference>
<dbReference type="STRING" id="1182541.W9YH13"/>
<dbReference type="OrthoDB" id="20198at2759"/>
<dbReference type="InterPro" id="IPR051540">
    <property type="entry name" value="S-2-haloacid_dehalogenase"/>
</dbReference>
<dbReference type="HOGENOM" id="CLU_114181_0_0_1"/>
<proteinExistence type="predicted"/>
<evidence type="ECO:0008006" key="5">
    <source>
        <dbReference type="Google" id="ProtNLM"/>
    </source>
</evidence>
<dbReference type="eggNOG" id="ENOG502SHE8">
    <property type="taxonomic scope" value="Eukaryota"/>
</dbReference>
<dbReference type="NCBIfam" id="TIGR01509">
    <property type="entry name" value="HAD-SF-IA-v3"/>
    <property type="match status" value="1"/>
</dbReference>
<keyword evidence="1" id="KW-0378">Hydrolase</keyword>
<dbReference type="PANTHER" id="PTHR43316">
    <property type="entry name" value="HYDROLASE, HALOACID DELAHOGENASE-RELATED"/>
    <property type="match status" value="1"/>
</dbReference>
<dbReference type="Gene3D" id="3.40.50.1000">
    <property type="entry name" value="HAD superfamily/HAD-like"/>
    <property type="match status" value="1"/>
</dbReference>
<feature type="signal peptide" evidence="2">
    <location>
        <begin position="1"/>
        <end position="29"/>
    </location>
</feature>
<dbReference type="InterPro" id="IPR023198">
    <property type="entry name" value="PGP-like_dom2"/>
</dbReference>
<reference evidence="3 4" key="1">
    <citation type="submission" date="2013-03" db="EMBL/GenBank/DDBJ databases">
        <title>The Genome Sequence of Capronia coronata CBS 617.96.</title>
        <authorList>
            <consortium name="The Broad Institute Genomics Platform"/>
            <person name="Cuomo C."/>
            <person name="de Hoog S."/>
            <person name="Gorbushina A."/>
            <person name="Walker B."/>
            <person name="Young S.K."/>
            <person name="Zeng Q."/>
            <person name="Gargeya S."/>
            <person name="Fitzgerald M."/>
            <person name="Haas B."/>
            <person name="Abouelleil A."/>
            <person name="Allen A.W."/>
            <person name="Alvarado L."/>
            <person name="Arachchi H.M."/>
            <person name="Berlin A.M."/>
            <person name="Chapman S.B."/>
            <person name="Gainer-Dewar J."/>
            <person name="Goldberg J."/>
            <person name="Griggs A."/>
            <person name="Gujja S."/>
            <person name="Hansen M."/>
            <person name="Howarth C."/>
            <person name="Imamovic A."/>
            <person name="Ireland A."/>
            <person name="Larimer J."/>
            <person name="McCowan C."/>
            <person name="Murphy C."/>
            <person name="Pearson M."/>
            <person name="Poon T.W."/>
            <person name="Priest M."/>
            <person name="Roberts A."/>
            <person name="Saif S."/>
            <person name="Shea T."/>
            <person name="Sisk P."/>
            <person name="Sykes S."/>
            <person name="Wortman J."/>
            <person name="Nusbaum C."/>
            <person name="Birren B."/>
        </authorList>
    </citation>
    <scope>NUCLEOTIDE SEQUENCE [LARGE SCALE GENOMIC DNA]</scope>
    <source>
        <strain evidence="3 4">CBS 617.96</strain>
    </source>
</reference>
<feature type="chain" id="PRO_5004933637" description="Haloacid dehalogenase, type II" evidence="2">
    <location>
        <begin position="30"/>
        <end position="209"/>
    </location>
</feature>
<dbReference type="EMBL" id="AMWN01000007">
    <property type="protein sequence ID" value="EXJ81574.1"/>
    <property type="molecule type" value="Genomic_DNA"/>
</dbReference>
<dbReference type="PRINTS" id="PR00413">
    <property type="entry name" value="HADHALOGNASE"/>
</dbReference>
<dbReference type="NCBIfam" id="TIGR01493">
    <property type="entry name" value="HAD-SF-IA-v2"/>
    <property type="match status" value="1"/>
</dbReference>
<protein>
    <recommendedName>
        <fullName evidence="5">Haloacid dehalogenase, type II</fullName>
    </recommendedName>
</protein>
<comment type="caution">
    <text evidence="3">The sequence shown here is derived from an EMBL/GenBank/DDBJ whole genome shotgun (WGS) entry which is preliminary data.</text>
</comment>
<gene>
    <name evidence="3" type="ORF">A1O1_07638</name>
</gene>
<dbReference type="InterPro" id="IPR023214">
    <property type="entry name" value="HAD_sf"/>
</dbReference>
<organism evidence="3 4">
    <name type="scientific">Capronia coronata CBS 617.96</name>
    <dbReference type="NCBI Taxonomy" id="1182541"/>
    <lineage>
        <taxon>Eukaryota</taxon>
        <taxon>Fungi</taxon>
        <taxon>Dikarya</taxon>
        <taxon>Ascomycota</taxon>
        <taxon>Pezizomycotina</taxon>
        <taxon>Eurotiomycetes</taxon>
        <taxon>Chaetothyriomycetidae</taxon>
        <taxon>Chaetothyriales</taxon>
        <taxon>Herpotrichiellaceae</taxon>
        <taxon>Capronia</taxon>
    </lineage>
</organism>
<dbReference type="Gene3D" id="1.10.150.240">
    <property type="entry name" value="Putative phosphatase, domain 2"/>
    <property type="match status" value="1"/>
</dbReference>
<dbReference type="SFLD" id="SFLDG01129">
    <property type="entry name" value="C1.5:_HAD__Beta-PGM__Phosphata"/>
    <property type="match status" value="1"/>
</dbReference>
<evidence type="ECO:0000256" key="2">
    <source>
        <dbReference type="SAM" id="SignalP"/>
    </source>
</evidence>
<evidence type="ECO:0000313" key="4">
    <source>
        <dbReference type="Proteomes" id="UP000019484"/>
    </source>
</evidence>
<dbReference type="SFLD" id="SFLDS00003">
    <property type="entry name" value="Haloacid_Dehalogenase"/>
    <property type="match status" value="1"/>
</dbReference>